<keyword evidence="3" id="KW-1185">Reference proteome</keyword>
<gene>
    <name evidence="2" type="ORF">AB0I59_06845</name>
</gene>
<evidence type="ECO:0000313" key="2">
    <source>
        <dbReference type="EMBL" id="MEV0968335.1"/>
    </source>
</evidence>
<feature type="region of interest" description="Disordered" evidence="1">
    <location>
        <begin position="620"/>
        <end position="655"/>
    </location>
</feature>
<evidence type="ECO:0000313" key="3">
    <source>
        <dbReference type="Proteomes" id="UP001551675"/>
    </source>
</evidence>
<dbReference type="Gene3D" id="1.25.10.10">
    <property type="entry name" value="Leucine-rich Repeat Variant"/>
    <property type="match status" value="2"/>
</dbReference>
<dbReference type="InterPro" id="IPR011989">
    <property type="entry name" value="ARM-like"/>
</dbReference>
<name>A0ABV3G9M8_MICGL</name>
<comment type="caution">
    <text evidence="2">The sequence shown here is derived from an EMBL/GenBank/DDBJ whole genome shotgun (WGS) entry which is preliminary data.</text>
</comment>
<organism evidence="2 3">
    <name type="scientific">Microtetraspora glauca</name>
    <dbReference type="NCBI Taxonomy" id="1996"/>
    <lineage>
        <taxon>Bacteria</taxon>
        <taxon>Bacillati</taxon>
        <taxon>Actinomycetota</taxon>
        <taxon>Actinomycetes</taxon>
        <taxon>Streptosporangiales</taxon>
        <taxon>Streptosporangiaceae</taxon>
        <taxon>Microtetraspora</taxon>
    </lineage>
</organism>
<accession>A0ABV3G9M8</accession>
<dbReference type="SUPFAM" id="SSF48371">
    <property type="entry name" value="ARM repeat"/>
    <property type="match status" value="1"/>
</dbReference>
<reference evidence="2 3" key="1">
    <citation type="submission" date="2024-06" db="EMBL/GenBank/DDBJ databases">
        <title>The Natural Products Discovery Center: Release of the First 8490 Sequenced Strains for Exploring Actinobacteria Biosynthetic Diversity.</title>
        <authorList>
            <person name="Kalkreuter E."/>
            <person name="Kautsar S.A."/>
            <person name="Yang D."/>
            <person name="Bader C.D."/>
            <person name="Teijaro C.N."/>
            <person name="Fluegel L."/>
            <person name="Davis C.M."/>
            <person name="Simpson J.R."/>
            <person name="Lauterbach L."/>
            <person name="Steele A.D."/>
            <person name="Gui C."/>
            <person name="Meng S."/>
            <person name="Li G."/>
            <person name="Viehrig K."/>
            <person name="Ye F."/>
            <person name="Su P."/>
            <person name="Kiefer A.F."/>
            <person name="Nichols A."/>
            <person name="Cepeda A.J."/>
            <person name="Yan W."/>
            <person name="Fan B."/>
            <person name="Jiang Y."/>
            <person name="Adhikari A."/>
            <person name="Zheng C.-J."/>
            <person name="Schuster L."/>
            <person name="Cowan T.M."/>
            <person name="Smanski M.J."/>
            <person name="Chevrette M.G."/>
            <person name="De Carvalho L.P.S."/>
            <person name="Shen B."/>
        </authorList>
    </citation>
    <scope>NUCLEOTIDE SEQUENCE [LARGE SCALE GENOMIC DNA]</scope>
    <source>
        <strain evidence="2 3">NPDC050100</strain>
    </source>
</reference>
<dbReference type="RefSeq" id="WP_358130890.1">
    <property type="nucleotide sequence ID" value="NZ_JBFALK010000003.1"/>
</dbReference>
<proteinExistence type="predicted"/>
<dbReference type="EMBL" id="JBFALK010000003">
    <property type="protein sequence ID" value="MEV0968335.1"/>
    <property type="molecule type" value="Genomic_DNA"/>
</dbReference>
<protein>
    <recommendedName>
        <fullName evidence="4">HEAT repeat domain-containing protein</fullName>
    </recommendedName>
</protein>
<sequence length="655" mass="70447">MSYFDWQDIVKHFGSMTYEAGSRTAEAIDALTDDLGMAYVPSDLPDTIREDWAERVQAAADAGVPALLARLDHPDPEMRRIVTFVLAYMDGEEELAAALRARLDTESDPAAKVGLLVALARHPGEHAFLRALTAAAHPAVTRFGAAFGLVLQRKEWFGNDKDVTSGGDLDDQTIDALTLFVRDEVEEPLCELAWAEPEWNSTFHAVSDLLRWIPDAETRWAARMLDLLRSGECSNEWAGSCCWKAIKGVHPQHPLAGPLGRQVADLLTHPDPTLRKAALGNIGAWIRDSDGPAAAGYVDRVAAALSDPNLSAVALDVLVECGDERCVPGLRRMLALPIDEAAEKLLSGAAPFAEALMPAVRARLVKGIDQFELRRLLNAITTWGEPVRAALPELTAMITTTHSHESWDQNVMRLCMAIGRLGAPAAEPATVEALRSVATGPSLHQRLWAISALKAIGHPTDHIVTLLLGVIADNPARSPEPGVRVSTFTDAMACDDLCRLGPRAGRAEPALRALLDEGGETAGIRSKVAWTLWEVTHDAQTAVQVLLEQIDVVDRPEHELNYLSWMGAAAESALTVLDVLREGMGATARQAGLTAAAIRRAIHEAPRQTGAEAESLAGIEATADTSGGTCGARPPGGRTPDNVPRHNHALDESNE</sequence>
<dbReference type="Proteomes" id="UP001551675">
    <property type="component" value="Unassembled WGS sequence"/>
</dbReference>
<evidence type="ECO:0000256" key="1">
    <source>
        <dbReference type="SAM" id="MobiDB-lite"/>
    </source>
</evidence>
<evidence type="ECO:0008006" key="4">
    <source>
        <dbReference type="Google" id="ProtNLM"/>
    </source>
</evidence>
<dbReference type="InterPro" id="IPR016024">
    <property type="entry name" value="ARM-type_fold"/>
</dbReference>